<comment type="caution">
    <text evidence="3">The sequence shown here is derived from an EMBL/GenBank/DDBJ whole genome shotgun (WGS) entry which is preliminary data.</text>
</comment>
<evidence type="ECO:0000313" key="3">
    <source>
        <dbReference type="EMBL" id="KAH7241512.1"/>
    </source>
</evidence>
<feature type="compositionally biased region" description="Polar residues" evidence="1">
    <location>
        <begin position="383"/>
        <end position="397"/>
    </location>
</feature>
<dbReference type="PANTHER" id="PTHR37538">
    <property type="entry name" value="BTB DOMAIN-CONTAINING PROTEIN"/>
    <property type="match status" value="1"/>
</dbReference>
<dbReference type="PANTHER" id="PTHR37538:SF1">
    <property type="entry name" value="BTB DOMAIN-CONTAINING PROTEIN"/>
    <property type="match status" value="1"/>
</dbReference>
<keyword evidence="2" id="KW-1133">Transmembrane helix</keyword>
<name>A0A8K0RTC8_9HYPO</name>
<keyword evidence="2" id="KW-0472">Membrane</keyword>
<reference evidence="3" key="1">
    <citation type="journal article" date="2021" name="Nat. Commun.">
        <title>Genetic determinants of endophytism in the Arabidopsis root mycobiome.</title>
        <authorList>
            <person name="Mesny F."/>
            <person name="Miyauchi S."/>
            <person name="Thiergart T."/>
            <person name="Pickel B."/>
            <person name="Atanasova L."/>
            <person name="Karlsson M."/>
            <person name="Huettel B."/>
            <person name="Barry K.W."/>
            <person name="Haridas S."/>
            <person name="Chen C."/>
            <person name="Bauer D."/>
            <person name="Andreopoulos W."/>
            <person name="Pangilinan J."/>
            <person name="LaButti K."/>
            <person name="Riley R."/>
            <person name="Lipzen A."/>
            <person name="Clum A."/>
            <person name="Drula E."/>
            <person name="Henrissat B."/>
            <person name="Kohler A."/>
            <person name="Grigoriev I.V."/>
            <person name="Martin F.M."/>
            <person name="Hacquard S."/>
        </authorList>
    </citation>
    <scope>NUCLEOTIDE SEQUENCE</scope>
    <source>
        <strain evidence="3">MPI-SDFR-AT-0068</strain>
    </source>
</reference>
<gene>
    <name evidence="3" type="ORF">BKA59DRAFT_529203</name>
</gene>
<feature type="region of interest" description="Disordered" evidence="1">
    <location>
        <begin position="368"/>
        <end position="398"/>
    </location>
</feature>
<organism evidence="3 4">
    <name type="scientific">Fusarium tricinctum</name>
    <dbReference type="NCBI Taxonomy" id="61284"/>
    <lineage>
        <taxon>Eukaryota</taxon>
        <taxon>Fungi</taxon>
        <taxon>Dikarya</taxon>
        <taxon>Ascomycota</taxon>
        <taxon>Pezizomycotina</taxon>
        <taxon>Sordariomycetes</taxon>
        <taxon>Hypocreomycetidae</taxon>
        <taxon>Hypocreales</taxon>
        <taxon>Nectriaceae</taxon>
        <taxon>Fusarium</taxon>
        <taxon>Fusarium tricinctum species complex</taxon>
    </lineage>
</organism>
<dbReference type="OrthoDB" id="3594103at2759"/>
<dbReference type="Proteomes" id="UP000813427">
    <property type="component" value="Unassembled WGS sequence"/>
</dbReference>
<dbReference type="EMBL" id="JAGPXF010000005">
    <property type="protein sequence ID" value="KAH7241512.1"/>
    <property type="molecule type" value="Genomic_DNA"/>
</dbReference>
<feature type="transmembrane region" description="Helical" evidence="2">
    <location>
        <begin position="438"/>
        <end position="459"/>
    </location>
</feature>
<evidence type="ECO:0000313" key="4">
    <source>
        <dbReference type="Proteomes" id="UP000813427"/>
    </source>
</evidence>
<accession>A0A8K0RTC8</accession>
<sequence>MSSPPSSSQYGGRMCSIWFQNEGPLRVSIDVLKKCPKLVSRLNSRSCSSGPLDQANLSDISPSSGHVIIHYLVTERYQSLKPTGTTKDERNRSELATAFRVHVRAGLLDIPGLQELAQSEMKRLVSHMNLISVAQTLEGTRISLNNNPVLERQLADQVDFTLTESSKESLNSLTTQLGLPKTVSMFFLEHILESQKSLLDTQGYNNEEASTDLSWFQFEKEFRALVQKFPRLNPSDQDLKFQRERRVEALRESQEKTALEDLMLKNGRLNDTDLARLKTLQRNATDRIKLLADCETDIAAQKEHVLQMSQQAEVITKRLIKGKGYESLLQCRKAQQGVLYFQQYSCLWPAGDSGEWAFNRYQGTAERVTTRGTDESSDDGIMTPSTSSVHESATETPSLLAKDETVRPNRAHSERIARQRLEMDNKRMRSRLQEQEQLSIKLTFVYYVIFFMLFIDLVIHMKG</sequence>
<protein>
    <submittedName>
        <fullName evidence="3">Uncharacterized protein</fullName>
    </submittedName>
</protein>
<proteinExistence type="predicted"/>
<evidence type="ECO:0000256" key="1">
    <source>
        <dbReference type="SAM" id="MobiDB-lite"/>
    </source>
</evidence>
<keyword evidence="4" id="KW-1185">Reference proteome</keyword>
<dbReference type="AlphaFoldDB" id="A0A8K0RTC8"/>
<evidence type="ECO:0000256" key="2">
    <source>
        <dbReference type="SAM" id="Phobius"/>
    </source>
</evidence>
<keyword evidence="2" id="KW-0812">Transmembrane</keyword>